<evidence type="ECO:0000313" key="2">
    <source>
        <dbReference type="Proteomes" id="UP000036097"/>
    </source>
</evidence>
<dbReference type="PATRIC" id="fig|1195763.3.peg.3939"/>
<accession>A0A0J1GVC1</accession>
<proteinExistence type="predicted"/>
<reference evidence="1 2" key="1">
    <citation type="submission" date="2015-05" db="EMBL/GenBank/DDBJ databases">
        <title>Photobacterium galathea sp. nov.</title>
        <authorList>
            <person name="Machado H."/>
            <person name="Gram L."/>
        </authorList>
    </citation>
    <scope>NUCLEOTIDE SEQUENCE [LARGE SCALE GENOMIC DNA]</scope>
    <source>
        <strain evidence="1 2">CGMCC 1.12159</strain>
    </source>
</reference>
<dbReference type="Proteomes" id="UP000036097">
    <property type="component" value="Unassembled WGS sequence"/>
</dbReference>
<evidence type="ECO:0000313" key="1">
    <source>
        <dbReference type="EMBL" id="KLV03581.1"/>
    </source>
</evidence>
<protein>
    <submittedName>
        <fullName evidence="1">Uncharacterized protein</fullName>
    </submittedName>
</protein>
<keyword evidence="2" id="KW-1185">Reference proteome</keyword>
<dbReference type="EMBL" id="LDOT01000030">
    <property type="protein sequence ID" value="KLV03581.1"/>
    <property type="molecule type" value="Genomic_DNA"/>
</dbReference>
<gene>
    <name evidence="1" type="ORF">ABT56_18435</name>
</gene>
<sequence>MMNVTQSFCIAVGIIGLSGCQLTTSQPVSHTFNDPVPIHDYQLPVFPQGMTSLGNYRQQRNQDIWYWTELENHTFQRGENLIVQVIANKPLSQPPAQFSFSLPANPGERKYNSIGAYQHWVSVMPNGDRCTYSQQHTKRMNKYLSIFIHHCAPEDQHNLSWLDNLKPSFFLEER</sequence>
<dbReference type="AlphaFoldDB" id="A0A0J1GVC1"/>
<dbReference type="STRING" id="1195763.ABT56_18435"/>
<comment type="caution">
    <text evidence="1">The sequence shown here is derived from an EMBL/GenBank/DDBJ whole genome shotgun (WGS) entry which is preliminary data.</text>
</comment>
<organism evidence="1 2">
    <name type="scientific">Photobacterium aquae</name>
    <dbReference type="NCBI Taxonomy" id="1195763"/>
    <lineage>
        <taxon>Bacteria</taxon>
        <taxon>Pseudomonadati</taxon>
        <taxon>Pseudomonadota</taxon>
        <taxon>Gammaproteobacteria</taxon>
        <taxon>Vibrionales</taxon>
        <taxon>Vibrionaceae</taxon>
        <taxon>Photobacterium</taxon>
    </lineage>
</organism>
<name>A0A0J1GVC1_9GAMM</name>